<dbReference type="EMBL" id="CP002351">
    <property type="protein sequence ID" value="AEH50320.1"/>
    <property type="molecule type" value="Genomic_DNA"/>
</dbReference>
<evidence type="ECO:0000313" key="2">
    <source>
        <dbReference type="Proteomes" id="UP000006804"/>
    </source>
</evidence>
<sequence length="308" mass="34383" precursor="true">MKRKLTWLVLPLLAVFILSSCAVNLFVDFELNRLLQSGTPEERLNTAQQALSGKNYDAAITLAGSVLNELLDLDLTPEELENLLEEETLQKLIDGLEGEELNEDALAALAVLVEAVAAKSGKSIVEVAEDLEDLLTELGIEIPGLKNGENEEDLWEIIKENLPTIAQKFAKMFDNRVILKFLTVGYLTLAENGDEPTKKFYAALAAWYDIGFMLNLILDTNDDGNISDEDFIKNVTAENLDQLLQETISGLYEDEEDCEEFVWASEKLEEILGMVDAEIDLPSISEDGLKDKENLKDLFEYLLEGDQT</sequence>
<dbReference type="OrthoDB" id="45982at2"/>
<reference evidence="1 2" key="1">
    <citation type="submission" date="2010-11" db="EMBL/GenBank/DDBJ databases">
        <title>The complete genome of Thermotoga thermarum DSM 5069.</title>
        <authorList>
            <consortium name="US DOE Joint Genome Institute (JGI-PGF)"/>
            <person name="Lucas S."/>
            <person name="Copeland A."/>
            <person name="Lapidus A."/>
            <person name="Bruce D."/>
            <person name="Goodwin L."/>
            <person name="Pitluck S."/>
            <person name="Kyrpides N."/>
            <person name="Mavromatis K."/>
            <person name="Ivanova N."/>
            <person name="Zeytun A."/>
            <person name="Brettin T."/>
            <person name="Detter J.C."/>
            <person name="Tapia R."/>
            <person name="Han C."/>
            <person name="Land M."/>
            <person name="Hauser L."/>
            <person name="Markowitz V."/>
            <person name="Cheng J.-F."/>
            <person name="Hugenholtz P."/>
            <person name="Woyke T."/>
            <person name="Wu D."/>
            <person name="Spring S."/>
            <person name="Schroeder M."/>
            <person name="Brambilla E."/>
            <person name="Klenk H.-P."/>
            <person name="Eisen J.A."/>
        </authorList>
    </citation>
    <scope>NUCLEOTIDE SEQUENCE [LARGE SCALE GENOMIC DNA]</scope>
    <source>
        <strain evidence="1 2">DSM 5069</strain>
    </source>
</reference>
<dbReference type="HOGENOM" id="CLU_902744_0_0_0"/>
<keyword evidence="2" id="KW-1185">Reference proteome</keyword>
<dbReference type="PATRIC" id="fig|688269.3.peg.224"/>
<dbReference type="STRING" id="688269.Theth_0219"/>
<evidence type="ECO:0000313" key="1">
    <source>
        <dbReference type="EMBL" id="AEH50320.1"/>
    </source>
</evidence>
<accession>F7YV30</accession>
<dbReference type="Proteomes" id="UP000006804">
    <property type="component" value="Chromosome"/>
</dbReference>
<dbReference type="KEGG" id="tta:Theth_0219"/>
<protein>
    <recommendedName>
        <fullName evidence="3">Lipoprotein</fullName>
    </recommendedName>
</protein>
<dbReference type="RefSeq" id="WP_013931543.1">
    <property type="nucleotide sequence ID" value="NC_015707.1"/>
</dbReference>
<proteinExistence type="predicted"/>
<dbReference type="PROSITE" id="PS00018">
    <property type="entry name" value="EF_HAND_1"/>
    <property type="match status" value="1"/>
</dbReference>
<dbReference type="AlphaFoldDB" id="F7YV30"/>
<evidence type="ECO:0008006" key="3">
    <source>
        <dbReference type="Google" id="ProtNLM"/>
    </source>
</evidence>
<gene>
    <name evidence="1" type="ORF">Theth_0219</name>
</gene>
<dbReference type="PROSITE" id="PS51257">
    <property type="entry name" value="PROKAR_LIPOPROTEIN"/>
    <property type="match status" value="1"/>
</dbReference>
<dbReference type="InterPro" id="IPR018247">
    <property type="entry name" value="EF_Hand_1_Ca_BS"/>
</dbReference>
<name>F7YV30_9THEM</name>
<organism evidence="1 2">
    <name type="scientific">Pseudothermotoga thermarum DSM 5069</name>
    <dbReference type="NCBI Taxonomy" id="688269"/>
    <lineage>
        <taxon>Bacteria</taxon>
        <taxon>Thermotogati</taxon>
        <taxon>Thermotogota</taxon>
        <taxon>Thermotogae</taxon>
        <taxon>Thermotogales</taxon>
        <taxon>Thermotogaceae</taxon>
        <taxon>Pseudothermotoga</taxon>
    </lineage>
</organism>